<dbReference type="STRING" id="1798474.A2118_03440"/>
<gene>
    <name evidence="1" type="ORF">A2118_03440</name>
</gene>
<dbReference type="AlphaFoldDB" id="A0A1F6BWA1"/>
<evidence type="ECO:0000313" key="1">
    <source>
        <dbReference type="EMBL" id="OGG41235.1"/>
    </source>
</evidence>
<reference evidence="1 2" key="1">
    <citation type="journal article" date="2016" name="Nat. Commun.">
        <title>Thousands of microbial genomes shed light on interconnected biogeochemical processes in an aquifer system.</title>
        <authorList>
            <person name="Anantharaman K."/>
            <person name="Brown C.T."/>
            <person name="Hug L.A."/>
            <person name="Sharon I."/>
            <person name="Castelle C.J."/>
            <person name="Probst A.J."/>
            <person name="Thomas B.C."/>
            <person name="Singh A."/>
            <person name="Wilkins M.J."/>
            <person name="Karaoz U."/>
            <person name="Brodie E.L."/>
            <person name="Williams K.H."/>
            <person name="Hubbard S.S."/>
            <person name="Banfield J.F."/>
        </authorList>
    </citation>
    <scope>NUCLEOTIDE SEQUENCE [LARGE SCALE GENOMIC DNA]</scope>
</reference>
<protein>
    <submittedName>
        <fullName evidence="1">Uncharacterized protein</fullName>
    </submittedName>
</protein>
<evidence type="ECO:0000313" key="2">
    <source>
        <dbReference type="Proteomes" id="UP000179014"/>
    </source>
</evidence>
<accession>A0A1F6BWA1</accession>
<dbReference type="Proteomes" id="UP000179014">
    <property type="component" value="Unassembled WGS sequence"/>
</dbReference>
<sequence length="172" mass="19992">MKKKGRFIKKLMFLLYMPRALKREPSSVAFNRRNLYEGQHFRVMPGHGFPRAKTPVMVEVRKAGKTKITHPTTRQVKKVPTESSIFYLGEVERPIKYNTFFGQFFENEKTVATGKGVVLLHRHSALQKRLGGGREVKVFTRVRRGMPRVVHSDEIISVRPIRFNKNVTRKVN</sequence>
<dbReference type="EMBL" id="MFKN01000002">
    <property type="protein sequence ID" value="OGG41235.1"/>
    <property type="molecule type" value="Genomic_DNA"/>
</dbReference>
<organism evidence="1 2">
    <name type="scientific">Candidatus Kaiserbacteria bacterium GWA2_50_9</name>
    <dbReference type="NCBI Taxonomy" id="1798474"/>
    <lineage>
        <taxon>Bacteria</taxon>
        <taxon>Candidatus Kaiseribacteriota</taxon>
    </lineage>
</organism>
<name>A0A1F6BWA1_9BACT</name>
<comment type="caution">
    <text evidence="1">The sequence shown here is derived from an EMBL/GenBank/DDBJ whole genome shotgun (WGS) entry which is preliminary data.</text>
</comment>
<proteinExistence type="predicted"/>